<dbReference type="Pfam" id="PF09850">
    <property type="entry name" value="DotU"/>
    <property type="match status" value="1"/>
</dbReference>
<keyword evidence="1" id="KW-0472">Membrane</keyword>
<evidence type="ECO:0000313" key="5">
    <source>
        <dbReference type="Proteomes" id="UP000233458"/>
    </source>
</evidence>
<reference evidence="4 6" key="1">
    <citation type="submission" date="2017-09" db="EMBL/GenBank/DDBJ databases">
        <title>Biodiversity and function of Thalassospira species in the particle-attached aromatic-hydrocarbon-degrading consortia from the surface seawater of the South China Sea.</title>
        <authorList>
            <person name="Dong C."/>
            <person name="Liu R."/>
            <person name="Shao Z."/>
        </authorList>
    </citation>
    <scope>NUCLEOTIDE SEQUENCE [LARGE SCALE GENOMIC DNA]</scope>
    <source>
        <strain evidence="4 6">CSC1P2</strain>
    </source>
</reference>
<dbReference type="OrthoDB" id="345640at2"/>
<keyword evidence="1" id="KW-0812">Transmembrane</keyword>
<feature type="domain" description="Type IV / VI secretion system DotU" evidence="2">
    <location>
        <begin position="62"/>
        <end position="261"/>
    </location>
</feature>
<name>A0A2N3KMR0_9PROT</name>
<dbReference type="Proteomes" id="UP000233458">
    <property type="component" value="Plasmid pCSC3H3"/>
</dbReference>
<keyword evidence="3" id="KW-0614">Plasmid</keyword>
<dbReference type="EMBL" id="CP024200">
    <property type="protein sequence ID" value="AUG55444.1"/>
    <property type="molecule type" value="Genomic_DNA"/>
</dbReference>
<dbReference type="NCBIfam" id="TIGR03349">
    <property type="entry name" value="IV_VI_DotU"/>
    <property type="match status" value="1"/>
</dbReference>
<dbReference type="KEGG" id="thac:CSC3H3_21520"/>
<dbReference type="InterPro" id="IPR038522">
    <property type="entry name" value="T4/T6SS_DotU_sf"/>
</dbReference>
<dbReference type="AlphaFoldDB" id="A0A2N3KMR0"/>
<evidence type="ECO:0000313" key="6">
    <source>
        <dbReference type="Proteomes" id="UP000233597"/>
    </source>
</evidence>
<protein>
    <submittedName>
        <fullName evidence="4">Type IV secretion protein DotU</fullName>
    </submittedName>
</protein>
<dbReference type="Proteomes" id="UP000233597">
    <property type="component" value="Unassembled WGS sequence"/>
</dbReference>
<evidence type="ECO:0000256" key="1">
    <source>
        <dbReference type="SAM" id="Phobius"/>
    </source>
</evidence>
<gene>
    <name evidence="4" type="ORF">COO20_18565</name>
    <name evidence="3" type="ORF">CSC3H3_21520</name>
</gene>
<dbReference type="NCBIfam" id="NF038228">
    <property type="entry name" value="IcmH_DotU_IVB"/>
    <property type="match status" value="1"/>
</dbReference>
<accession>A0A2N3KMR0</accession>
<evidence type="ECO:0000313" key="4">
    <source>
        <dbReference type="EMBL" id="PKR51842.1"/>
    </source>
</evidence>
<dbReference type="PANTHER" id="PTHR38033">
    <property type="entry name" value="MEMBRANE PROTEIN-RELATED"/>
    <property type="match status" value="1"/>
</dbReference>
<sequence>MQMTDIAVSPYDSRRSAALAANGHGGQATRQIGSKPDDMIESLMSSRETMDFQLSAKGKNRLLEAAVPLLGLSVRIRNLHDFNDIEALHSRLVNEIPVFQQDLEKMEYDEATVLAARYILCATLDEAVLSQVWGAESLWPERPMLSIFHNETWGGEKVFAILDRVMDEAHRFLDLLELLYYCIALGFEGKYHVMHNGQAKLEQLLVNVHGILEKHRGEAPDKLVNPEPNIYDAKERMGWRFPVWGVVLVCLVILAGINIAFNENLSSQIDGIEAQIEASLGGNNMAGRP</sequence>
<evidence type="ECO:0000259" key="2">
    <source>
        <dbReference type="Pfam" id="PF09850"/>
    </source>
</evidence>
<organism evidence="4 6">
    <name type="scientific">Thalassospira marina</name>
    <dbReference type="NCBI Taxonomy" id="2048283"/>
    <lineage>
        <taxon>Bacteria</taxon>
        <taxon>Pseudomonadati</taxon>
        <taxon>Pseudomonadota</taxon>
        <taxon>Alphaproteobacteria</taxon>
        <taxon>Rhodospirillales</taxon>
        <taxon>Thalassospiraceae</taxon>
        <taxon>Thalassospira</taxon>
    </lineage>
</organism>
<dbReference type="InterPro" id="IPR017732">
    <property type="entry name" value="T4/T6SS_DotU"/>
</dbReference>
<dbReference type="EMBL" id="NWTK01000013">
    <property type="protein sequence ID" value="PKR51842.1"/>
    <property type="molecule type" value="Genomic_DNA"/>
</dbReference>
<reference evidence="3 5" key="2">
    <citation type="submission" date="2017-10" db="EMBL/GenBank/DDBJ databases">
        <title>Biodiversity and function of Thalassospira species in the particle-attached aromatic-hydrocarbon-degrading consortia from the surface seawater of the China South Sea.</title>
        <authorList>
            <person name="Dong C."/>
            <person name="Liu R."/>
            <person name="Shao Z."/>
        </authorList>
    </citation>
    <scope>NUCLEOTIDE SEQUENCE [LARGE SCALE GENOMIC DNA]</scope>
    <source>
        <strain evidence="3 5">CSC3H3</strain>
        <plasmid evidence="3">pCSC3H3</plasmid>
        <plasmid evidence="5">pcsc3h3</plasmid>
    </source>
</reference>
<feature type="transmembrane region" description="Helical" evidence="1">
    <location>
        <begin position="241"/>
        <end position="261"/>
    </location>
</feature>
<evidence type="ECO:0000313" key="3">
    <source>
        <dbReference type="EMBL" id="AUG55444.1"/>
    </source>
</evidence>
<dbReference type="PANTHER" id="PTHR38033:SF1">
    <property type="entry name" value="DOTU FAMILY TYPE IV_VI SECRETION SYSTEM PROTEIN"/>
    <property type="match status" value="1"/>
</dbReference>
<dbReference type="Gene3D" id="1.25.40.590">
    <property type="entry name" value="Type IV / VI secretion system, DotU"/>
    <property type="match status" value="1"/>
</dbReference>
<geneLocation type="plasmid" evidence="5">
    <name>pcsc3h3</name>
</geneLocation>
<keyword evidence="1" id="KW-1133">Transmembrane helix</keyword>
<keyword evidence="5" id="KW-1185">Reference proteome</keyword>
<proteinExistence type="predicted"/>
<geneLocation type="plasmid" evidence="3">
    <name>pCSC3H3</name>
</geneLocation>